<gene>
    <name evidence="2" type="ORF">GBAR_LOCUS30111</name>
</gene>
<dbReference type="EMBL" id="CASHTH010004251">
    <property type="protein sequence ID" value="CAI8055152.1"/>
    <property type="molecule type" value="Genomic_DNA"/>
</dbReference>
<evidence type="ECO:0000313" key="3">
    <source>
        <dbReference type="Proteomes" id="UP001174909"/>
    </source>
</evidence>
<keyword evidence="3" id="KW-1185">Reference proteome</keyword>
<protein>
    <submittedName>
        <fullName evidence="2">Uncharacterized protein</fullName>
    </submittedName>
</protein>
<name>A0AA35XL17_GEOBA</name>
<reference evidence="2" key="1">
    <citation type="submission" date="2023-03" db="EMBL/GenBank/DDBJ databases">
        <authorList>
            <person name="Steffen K."/>
            <person name="Cardenas P."/>
        </authorList>
    </citation>
    <scope>NUCLEOTIDE SEQUENCE</scope>
</reference>
<dbReference type="Proteomes" id="UP001174909">
    <property type="component" value="Unassembled WGS sequence"/>
</dbReference>
<evidence type="ECO:0000313" key="2">
    <source>
        <dbReference type="EMBL" id="CAI8055152.1"/>
    </source>
</evidence>
<feature type="non-terminal residue" evidence="2">
    <location>
        <position position="71"/>
    </location>
</feature>
<organism evidence="2 3">
    <name type="scientific">Geodia barretti</name>
    <name type="common">Barrett's horny sponge</name>
    <dbReference type="NCBI Taxonomy" id="519541"/>
    <lineage>
        <taxon>Eukaryota</taxon>
        <taxon>Metazoa</taxon>
        <taxon>Porifera</taxon>
        <taxon>Demospongiae</taxon>
        <taxon>Heteroscleromorpha</taxon>
        <taxon>Tetractinellida</taxon>
        <taxon>Astrophorina</taxon>
        <taxon>Geodiidae</taxon>
        <taxon>Geodia</taxon>
    </lineage>
</organism>
<proteinExistence type="predicted"/>
<accession>A0AA35XL17</accession>
<comment type="caution">
    <text evidence="2">The sequence shown here is derived from an EMBL/GenBank/DDBJ whole genome shotgun (WGS) entry which is preliminary data.</text>
</comment>
<evidence type="ECO:0000256" key="1">
    <source>
        <dbReference type="SAM" id="MobiDB-lite"/>
    </source>
</evidence>
<feature type="region of interest" description="Disordered" evidence="1">
    <location>
        <begin position="1"/>
        <end position="23"/>
    </location>
</feature>
<dbReference type="AlphaFoldDB" id="A0AA35XL17"/>
<sequence length="71" mass="7674">SAWGQTGAGVLSEIGSSTSGSSLTGRAPAINLLQEECNRLLASEVMKRQHCHTCFARCIQCLQLSQSHSYY</sequence>